<feature type="region of interest" description="Disordered" evidence="1">
    <location>
        <begin position="43"/>
        <end position="64"/>
    </location>
</feature>
<protein>
    <submittedName>
        <fullName evidence="3">Cell wall hydrolase</fullName>
    </submittedName>
</protein>
<dbReference type="InterPro" id="IPR011105">
    <property type="entry name" value="Cell_wall_hydrolase_SleB"/>
</dbReference>
<dbReference type="GO" id="GO:0016787">
    <property type="term" value="F:hydrolase activity"/>
    <property type="evidence" value="ECO:0007669"/>
    <property type="project" value="UniProtKB-KW"/>
</dbReference>
<dbReference type="Pfam" id="PF07486">
    <property type="entry name" value="Hydrolase_2"/>
    <property type="match status" value="1"/>
</dbReference>
<sequence length="315" mass="33604">MPFEQPGGSFPGSAYYYLASDSDPAPARDGTFRSAISSLIPGSHWDGEAAPADDQPGDGLTTPGPAARALAQMGSAEDKARALQCLTAAIYYESASEPDGGQRAVAQVVLNRVAHPSFPNTVCGVVFQGSERNTGCQFSFTCDGALMRKPSRYFWDRAQKVAQAALAGYVYRPVGLATHYHTFAVHPYWADSLNFIGQIGAHRFYTMRGPAGTPAAFRVNYTGIEPLAVAHARNSRPDPQDLADPLAQERAYEASLRLTAAPRGTVPAPVAAAPAYTSDVIRHGGDAAYRARALPGTEAVRPEYQDSGRWIGSPQ</sequence>
<name>A0ABW9X9X5_9SPHN</name>
<dbReference type="InterPro" id="IPR042047">
    <property type="entry name" value="SleB_dom1"/>
</dbReference>
<gene>
    <name evidence="3" type="ORF">GTZ99_01835</name>
</gene>
<accession>A0ABW9X9X5</accession>
<reference evidence="4" key="1">
    <citation type="submission" date="2020-01" db="EMBL/GenBank/DDBJ databases">
        <title>Sphingomonas sp. strain CSW-10.</title>
        <authorList>
            <person name="Chen W.-M."/>
        </authorList>
    </citation>
    <scope>NUCLEOTIDE SEQUENCE [LARGE SCALE GENOMIC DNA]</scope>
    <source>
        <strain evidence="4">FSY-8</strain>
    </source>
</reference>
<evidence type="ECO:0000313" key="3">
    <source>
        <dbReference type="EMBL" id="NBC35295.1"/>
    </source>
</evidence>
<evidence type="ECO:0000313" key="4">
    <source>
        <dbReference type="Proteomes" id="UP000753724"/>
    </source>
</evidence>
<evidence type="ECO:0000256" key="1">
    <source>
        <dbReference type="SAM" id="MobiDB-lite"/>
    </source>
</evidence>
<dbReference type="EMBL" id="JAAAPO010000001">
    <property type="protein sequence ID" value="NBC35295.1"/>
    <property type="molecule type" value="Genomic_DNA"/>
</dbReference>
<dbReference type="Gene3D" id="1.10.10.2520">
    <property type="entry name" value="Cell wall hydrolase SleB, domain 1"/>
    <property type="match status" value="1"/>
</dbReference>
<feature type="domain" description="Cell wall hydrolase SleB" evidence="2">
    <location>
        <begin position="96"/>
        <end position="205"/>
    </location>
</feature>
<keyword evidence="3" id="KW-0378">Hydrolase</keyword>
<keyword evidence="4" id="KW-1185">Reference proteome</keyword>
<proteinExistence type="predicted"/>
<organism evidence="3 4">
    <name type="scientific">Novosphingobium ovatum</name>
    <dbReference type="NCBI Taxonomy" id="1908523"/>
    <lineage>
        <taxon>Bacteria</taxon>
        <taxon>Pseudomonadati</taxon>
        <taxon>Pseudomonadota</taxon>
        <taxon>Alphaproteobacteria</taxon>
        <taxon>Sphingomonadales</taxon>
        <taxon>Sphingomonadaceae</taxon>
        <taxon>Novosphingobium</taxon>
    </lineage>
</organism>
<comment type="caution">
    <text evidence="3">The sequence shown here is derived from an EMBL/GenBank/DDBJ whole genome shotgun (WGS) entry which is preliminary data.</text>
</comment>
<dbReference type="Proteomes" id="UP000753724">
    <property type="component" value="Unassembled WGS sequence"/>
</dbReference>
<evidence type="ECO:0000259" key="2">
    <source>
        <dbReference type="Pfam" id="PF07486"/>
    </source>
</evidence>